<keyword evidence="3" id="KW-0804">Transcription</keyword>
<proteinExistence type="predicted"/>
<dbReference type="InterPro" id="IPR009057">
    <property type="entry name" value="Homeodomain-like_sf"/>
</dbReference>
<dbReference type="PANTHER" id="PTHR43280:SF32">
    <property type="entry name" value="TRANSCRIPTIONAL REGULATORY PROTEIN"/>
    <property type="match status" value="1"/>
</dbReference>
<keyword evidence="1" id="KW-0805">Transcription regulation</keyword>
<evidence type="ECO:0000256" key="2">
    <source>
        <dbReference type="ARBA" id="ARBA00023125"/>
    </source>
</evidence>
<dbReference type="InterPro" id="IPR018060">
    <property type="entry name" value="HTH_AraC"/>
</dbReference>
<sequence length="290" mass="33602">MADNVKANKMNSQADDDIGFGIYTDIADLPMTGCPSYIEEGIGGVCESGTATIVVFDVPFQIVPNVVITLMPWQLVFIKEISEDFRITFFKISKDMFSETLSTLWRPASGFLLYMRKHIVSIPDGELIGRFLAYCNLLVYRMKHTPQNCRQESIMQLLRVYFWDVYTVYINDPQAEKSLKFTRKDEYVYQFVRLIIEDHSPDKDVAYFAQKLGISPKRLTNLIRSISGQSAREWIVYYTILEIKSLLRESSLDIKSIAAKVNFPDQTTLSRYFRHYTGVTPSQYRKNIYF</sequence>
<dbReference type="Proteomes" id="UP000429838">
    <property type="component" value="Unassembled WGS sequence"/>
</dbReference>
<reference evidence="4 5" key="1">
    <citation type="journal article" date="2019" name="Nat. Med.">
        <title>A library of human gut bacterial isolates paired with longitudinal multiomics data enables mechanistic microbiome research.</title>
        <authorList>
            <person name="Poyet M."/>
            <person name="Groussin M."/>
            <person name="Gibbons S.M."/>
            <person name="Avila-Pacheco J."/>
            <person name="Jiang X."/>
            <person name="Kearney S.M."/>
            <person name="Perrotta A.R."/>
            <person name="Berdy B."/>
            <person name="Zhao S."/>
            <person name="Lieberman T.D."/>
            <person name="Swanson P.K."/>
            <person name="Smith M."/>
            <person name="Roesemann S."/>
            <person name="Alexander J.E."/>
            <person name="Rich S.A."/>
            <person name="Livny J."/>
            <person name="Vlamakis H."/>
            <person name="Clish C."/>
            <person name="Bullock K."/>
            <person name="Deik A."/>
            <person name="Scott J."/>
            <person name="Pierce K.A."/>
            <person name="Xavier R.J."/>
            <person name="Alm E.J."/>
        </authorList>
    </citation>
    <scope>NUCLEOTIDE SEQUENCE [LARGE SCALE GENOMIC DNA]</scope>
    <source>
        <strain evidence="4 5">BIOML-A1</strain>
    </source>
</reference>
<evidence type="ECO:0000256" key="1">
    <source>
        <dbReference type="ARBA" id="ARBA00023015"/>
    </source>
</evidence>
<dbReference type="PANTHER" id="PTHR43280">
    <property type="entry name" value="ARAC-FAMILY TRANSCRIPTIONAL REGULATOR"/>
    <property type="match status" value="1"/>
</dbReference>
<evidence type="ECO:0000313" key="5">
    <source>
        <dbReference type="Proteomes" id="UP000429838"/>
    </source>
</evidence>
<evidence type="ECO:0000256" key="3">
    <source>
        <dbReference type="ARBA" id="ARBA00023163"/>
    </source>
</evidence>
<dbReference type="Gene3D" id="1.10.10.60">
    <property type="entry name" value="Homeodomain-like"/>
    <property type="match status" value="1"/>
</dbReference>
<dbReference type="Pfam" id="PF12833">
    <property type="entry name" value="HTH_18"/>
    <property type="match status" value="1"/>
</dbReference>
<dbReference type="AlphaFoldDB" id="A0A5M5XKV1"/>
<organism evidence="4 5">
    <name type="scientific">Bacteroides fragilis</name>
    <dbReference type="NCBI Taxonomy" id="817"/>
    <lineage>
        <taxon>Bacteria</taxon>
        <taxon>Pseudomonadati</taxon>
        <taxon>Bacteroidota</taxon>
        <taxon>Bacteroidia</taxon>
        <taxon>Bacteroidales</taxon>
        <taxon>Bacteroidaceae</taxon>
        <taxon>Bacteroides</taxon>
    </lineage>
</organism>
<name>A0A5M5XKV1_BACFG</name>
<dbReference type="SUPFAM" id="SSF46689">
    <property type="entry name" value="Homeodomain-like"/>
    <property type="match status" value="1"/>
</dbReference>
<evidence type="ECO:0000313" key="4">
    <source>
        <dbReference type="EMBL" id="KAA5208038.1"/>
    </source>
</evidence>
<protein>
    <submittedName>
        <fullName evidence="4">Helix-turn-helix transcriptional regulator</fullName>
    </submittedName>
</protein>
<dbReference type="PROSITE" id="PS01124">
    <property type="entry name" value="HTH_ARAC_FAMILY_2"/>
    <property type="match status" value="1"/>
</dbReference>
<gene>
    <name evidence="4" type="ORF">F2Z25_08235</name>
</gene>
<dbReference type="EMBL" id="VWAQ01000006">
    <property type="protein sequence ID" value="KAA5208038.1"/>
    <property type="molecule type" value="Genomic_DNA"/>
</dbReference>
<comment type="caution">
    <text evidence="4">The sequence shown here is derived from an EMBL/GenBank/DDBJ whole genome shotgun (WGS) entry which is preliminary data.</text>
</comment>
<dbReference type="SMART" id="SM00342">
    <property type="entry name" value="HTH_ARAC"/>
    <property type="match status" value="1"/>
</dbReference>
<accession>A0A5M5XKV1</accession>
<keyword evidence="2" id="KW-0238">DNA-binding</keyword>
<dbReference type="GO" id="GO:0043565">
    <property type="term" value="F:sequence-specific DNA binding"/>
    <property type="evidence" value="ECO:0007669"/>
    <property type="project" value="InterPro"/>
</dbReference>
<dbReference type="GO" id="GO:0003700">
    <property type="term" value="F:DNA-binding transcription factor activity"/>
    <property type="evidence" value="ECO:0007669"/>
    <property type="project" value="InterPro"/>
</dbReference>